<proteinExistence type="inferred from homology"/>
<dbReference type="Gene3D" id="1.10.1740.10">
    <property type="match status" value="1"/>
</dbReference>
<keyword evidence="5" id="KW-0804">Transcription</keyword>
<accession>A0ABP4DY66</accession>
<evidence type="ECO:0000256" key="5">
    <source>
        <dbReference type="ARBA" id="ARBA00023163"/>
    </source>
</evidence>
<evidence type="ECO:0000313" key="7">
    <source>
        <dbReference type="EMBL" id="GAA1079070.1"/>
    </source>
</evidence>
<organism evidence="7 8">
    <name type="scientific">Kitasatospora arboriphila</name>
    <dbReference type="NCBI Taxonomy" id="258052"/>
    <lineage>
        <taxon>Bacteria</taxon>
        <taxon>Bacillati</taxon>
        <taxon>Actinomycetota</taxon>
        <taxon>Actinomycetes</taxon>
        <taxon>Kitasatosporales</taxon>
        <taxon>Streptomycetaceae</taxon>
        <taxon>Kitasatospora</taxon>
    </lineage>
</organism>
<evidence type="ECO:0000256" key="3">
    <source>
        <dbReference type="ARBA" id="ARBA00023082"/>
    </source>
</evidence>
<keyword evidence="4" id="KW-0238">DNA-binding</keyword>
<name>A0ABP4DY66_9ACTN</name>
<dbReference type="InterPro" id="IPR013324">
    <property type="entry name" value="RNA_pol_sigma_r3/r4-like"/>
</dbReference>
<dbReference type="RefSeq" id="WP_344623294.1">
    <property type="nucleotide sequence ID" value="NZ_BAAALD010000015.1"/>
</dbReference>
<evidence type="ECO:0000256" key="4">
    <source>
        <dbReference type="ARBA" id="ARBA00023125"/>
    </source>
</evidence>
<gene>
    <name evidence="7" type="ORF">GCM10009663_21490</name>
</gene>
<feature type="domain" description="RNA polymerase sigma-70 region 2" evidence="6">
    <location>
        <begin position="44"/>
        <end position="104"/>
    </location>
</feature>
<dbReference type="SUPFAM" id="SSF88946">
    <property type="entry name" value="Sigma2 domain of RNA polymerase sigma factors"/>
    <property type="match status" value="1"/>
</dbReference>
<dbReference type="EMBL" id="BAAALD010000015">
    <property type="protein sequence ID" value="GAA1079070.1"/>
    <property type="molecule type" value="Genomic_DNA"/>
</dbReference>
<evidence type="ECO:0000313" key="8">
    <source>
        <dbReference type="Proteomes" id="UP001499987"/>
    </source>
</evidence>
<protein>
    <recommendedName>
        <fullName evidence="6">RNA polymerase sigma-70 region 2 domain-containing protein</fullName>
    </recommendedName>
</protein>
<keyword evidence="8" id="KW-1185">Reference proteome</keyword>
<evidence type="ECO:0000256" key="2">
    <source>
        <dbReference type="ARBA" id="ARBA00023015"/>
    </source>
</evidence>
<dbReference type="Proteomes" id="UP001499987">
    <property type="component" value="Unassembled WGS sequence"/>
</dbReference>
<comment type="similarity">
    <text evidence="1">Belongs to the sigma-70 factor family. ECF subfamily.</text>
</comment>
<sequence length="274" mass="30275">MTPRTSSTPESGLSALSDAELAEAIAAPTPIGTSRIREVMAEVFTRHHGAVLAYARRYCRDLQTAQDLAAEAYASTYHSVARGRGPRHAWRPYLKACVRRTAMEWSAQTTDRVLLPEDFHSWADHLADETATEGAQLAAEEAELIARAFRALPERWQVLLWFFVVEGESAATVGKRMSMTPSGVRSLAARARSGLREAYLRAHVDEGTGLECRYFTSLLAGAVRRPGRRRGRELARHLDECLSCGRVAEEFRQANRRIVTSSLIPIGPEAVAPC</sequence>
<dbReference type="Pfam" id="PF04542">
    <property type="entry name" value="Sigma70_r2"/>
    <property type="match status" value="1"/>
</dbReference>
<evidence type="ECO:0000256" key="1">
    <source>
        <dbReference type="ARBA" id="ARBA00010641"/>
    </source>
</evidence>
<reference evidence="8" key="1">
    <citation type="journal article" date="2019" name="Int. J. Syst. Evol. Microbiol.">
        <title>The Global Catalogue of Microorganisms (GCM) 10K type strain sequencing project: providing services to taxonomists for standard genome sequencing and annotation.</title>
        <authorList>
            <consortium name="The Broad Institute Genomics Platform"/>
            <consortium name="The Broad Institute Genome Sequencing Center for Infectious Disease"/>
            <person name="Wu L."/>
            <person name="Ma J."/>
        </authorList>
    </citation>
    <scope>NUCLEOTIDE SEQUENCE [LARGE SCALE GENOMIC DNA]</scope>
    <source>
        <strain evidence="8">JCM 13002</strain>
    </source>
</reference>
<dbReference type="InterPro" id="IPR036388">
    <property type="entry name" value="WH-like_DNA-bd_sf"/>
</dbReference>
<keyword evidence="3" id="KW-0731">Sigma factor</keyword>
<keyword evidence="2" id="KW-0805">Transcription regulation</keyword>
<dbReference type="InterPro" id="IPR014284">
    <property type="entry name" value="RNA_pol_sigma-70_dom"/>
</dbReference>
<dbReference type="PANTHER" id="PTHR43133">
    <property type="entry name" value="RNA POLYMERASE ECF-TYPE SIGMA FACTO"/>
    <property type="match status" value="1"/>
</dbReference>
<dbReference type="Gene3D" id="1.10.10.10">
    <property type="entry name" value="Winged helix-like DNA-binding domain superfamily/Winged helix DNA-binding domain"/>
    <property type="match status" value="1"/>
</dbReference>
<dbReference type="InterPro" id="IPR013325">
    <property type="entry name" value="RNA_pol_sigma_r2"/>
</dbReference>
<dbReference type="PANTHER" id="PTHR43133:SF8">
    <property type="entry name" value="RNA POLYMERASE SIGMA FACTOR HI_1459-RELATED"/>
    <property type="match status" value="1"/>
</dbReference>
<dbReference type="InterPro" id="IPR007627">
    <property type="entry name" value="RNA_pol_sigma70_r2"/>
</dbReference>
<dbReference type="SUPFAM" id="SSF88659">
    <property type="entry name" value="Sigma3 and sigma4 domains of RNA polymerase sigma factors"/>
    <property type="match status" value="1"/>
</dbReference>
<dbReference type="InterPro" id="IPR039425">
    <property type="entry name" value="RNA_pol_sigma-70-like"/>
</dbReference>
<evidence type="ECO:0000259" key="6">
    <source>
        <dbReference type="Pfam" id="PF04542"/>
    </source>
</evidence>
<dbReference type="NCBIfam" id="TIGR02937">
    <property type="entry name" value="sigma70-ECF"/>
    <property type="match status" value="1"/>
</dbReference>
<comment type="caution">
    <text evidence="7">The sequence shown here is derived from an EMBL/GenBank/DDBJ whole genome shotgun (WGS) entry which is preliminary data.</text>
</comment>